<keyword evidence="3" id="KW-1185">Reference proteome</keyword>
<dbReference type="Proteomes" id="UP001498398">
    <property type="component" value="Unassembled WGS sequence"/>
</dbReference>
<evidence type="ECO:0000256" key="1">
    <source>
        <dbReference type="SAM" id="MobiDB-lite"/>
    </source>
</evidence>
<sequence length="168" mass="19423">MDAASSMLIAQLHLCDIETIKSSRTTRNRNKDDDLTDEELALRLQEDEYSSIVDNFKFALSINEAMERDREILDRMRLIEQGASDDHRYAEALSRGEALPQQSDAQRALEDPSFHREIRTSRYEAEDDKLEYMSEPGTPPLRPQVQPRPFVSRSFFKICIEVLTVIQS</sequence>
<evidence type="ECO:0000313" key="2">
    <source>
        <dbReference type="EMBL" id="KAK7435111.1"/>
    </source>
</evidence>
<dbReference type="EMBL" id="JBANRG010000111">
    <property type="protein sequence ID" value="KAK7435111.1"/>
    <property type="molecule type" value="Genomic_DNA"/>
</dbReference>
<reference evidence="2 3" key="1">
    <citation type="submission" date="2024-01" db="EMBL/GenBank/DDBJ databases">
        <title>A draft genome for the cacao thread blight pathogen Marasmiellus scandens.</title>
        <authorList>
            <person name="Baruah I.K."/>
            <person name="Leung J."/>
            <person name="Bukari Y."/>
            <person name="Amoako-Attah I."/>
            <person name="Meinhardt L.W."/>
            <person name="Bailey B.A."/>
            <person name="Cohen S.P."/>
        </authorList>
    </citation>
    <scope>NUCLEOTIDE SEQUENCE [LARGE SCALE GENOMIC DNA]</scope>
    <source>
        <strain evidence="2 3">GH-19</strain>
    </source>
</reference>
<gene>
    <name evidence="2" type="ORF">VKT23_019804</name>
</gene>
<evidence type="ECO:0000313" key="3">
    <source>
        <dbReference type="Proteomes" id="UP001498398"/>
    </source>
</evidence>
<comment type="caution">
    <text evidence="2">The sequence shown here is derived from an EMBL/GenBank/DDBJ whole genome shotgun (WGS) entry which is preliminary data.</text>
</comment>
<feature type="region of interest" description="Disordered" evidence="1">
    <location>
        <begin position="92"/>
        <end position="111"/>
    </location>
</feature>
<name>A0ABR1IN87_9AGAR</name>
<proteinExistence type="predicted"/>
<accession>A0ABR1IN87</accession>
<organism evidence="2 3">
    <name type="scientific">Marasmiellus scandens</name>
    <dbReference type="NCBI Taxonomy" id="2682957"/>
    <lineage>
        <taxon>Eukaryota</taxon>
        <taxon>Fungi</taxon>
        <taxon>Dikarya</taxon>
        <taxon>Basidiomycota</taxon>
        <taxon>Agaricomycotina</taxon>
        <taxon>Agaricomycetes</taxon>
        <taxon>Agaricomycetidae</taxon>
        <taxon>Agaricales</taxon>
        <taxon>Marasmiineae</taxon>
        <taxon>Omphalotaceae</taxon>
        <taxon>Marasmiellus</taxon>
    </lineage>
</organism>
<protein>
    <submittedName>
        <fullName evidence="2">Uncharacterized protein</fullName>
    </submittedName>
</protein>